<evidence type="ECO:0000313" key="3">
    <source>
        <dbReference type="Proteomes" id="UP001497444"/>
    </source>
</evidence>
<reference evidence="2 3" key="1">
    <citation type="submission" date="2024-02" db="EMBL/GenBank/DDBJ databases">
        <authorList>
            <consortium name="ELIXIR-Norway"/>
            <consortium name="Elixir Norway"/>
        </authorList>
    </citation>
    <scope>NUCLEOTIDE SEQUENCE [LARGE SCALE GENOMIC DNA]</scope>
</reference>
<name>A0ABP0WP94_9BRYO</name>
<dbReference type="EMBL" id="OZ020097">
    <property type="protein sequence ID" value="CAK9268232.1"/>
    <property type="molecule type" value="Genomic_DNA"/>
</dbReference>
<feature type="compositionally biased region" description="Basic and acidic residues" evidence="1">
    <location>
        <begin position="122"/>
        <end position="134"/>
    </location>
</feature>
<gene>
    <name evidence="2" type="ORF">CSSPJE1EN1_LOCUS13710</name>
</gene>
<protein>
    <submittedName>
        <fullName evidence="2">Uncharacterized protein</fullName>
    </submittedName>
</protein>
<keyword evidence="3" id="KW-1185">Reference proteome</keyword>
<evidence type="ECO:0000313" key="2">
    <source>
        <dbReference type="EMBL" id="CAK9268232.1"/>
    </source>
</evidence>
<organism evidence="2 3">
    <name type="scientific">Sphagnum jensenii</name>
    <dbReference type="NCBI Taxonomy" id="128206"/>
    <lineage>
        <taxon>Eukaryota</taxon>
        <taxon>Viridiplantae</taxon>
        <taxon>Streptophyta</taxon>
        <taxon>Embryophyta</taxon>
        <taxon>Bryophyta</taxon>
        <taxon>Sphagnophytina</taxon>
        <taxon>Sphagnopsida</taxon>
        <taxon>Sphagnales</taxon>
        <taxon>Sphagnaceae</taxon>
        <taxon>Sphagnum</taxon>
    </lineage>
</organism>
<feature type="compositionally biased region" description="Low complexity" evidence="1">
    <location>
        <begin position="179"/>
        <end position="189"/>
    </location>
</feature>
<feature type="compositionally biased region" description="Polar residues" evidence="1">
    <location>
        <begin position="81"/>
        <end position="98"/>
    </location>
</feature>
<proteinExistence type="predicted"/>
<dbReference type="Proteomes" id="UP001497444">
    <property type="component" value="Chromosome 2"/>
</dbReference>
<feature type="compositionally biased region" description="Polar residues" evidence="1">
    <location>
        <begin position="154"/>
        <end position="167"/>
    </location>
</feature>
<accession>A0ABP0WP94</accession>
<sequence length="207" mass="21957">MAGPEQQAANQLQVKRSAESEAQPAPVAKKPVTQEFEEKKDVQDGATVEPSPETNHVEKQAVTNQNDAQPTGDVKPVEQVSVGNDQENGVHESAQQLPTEVAKAQENFEQDTDEATAKQREVVEAAEEAVKEAVDATVPAKDTTHDDQVKVPQESIQNGATHTTVSKSSDEDANGTGQAPVVPETATPPTHLPNSGEDKVTAPVQEG</sequence>
<feature type="region of interest" description="Disordered" evidence="1">
    <location>
        <begin position="122"/>
        <end position="207"/>
    </location>
</feature>
<feature type="region of interest" description="Disordered" evidence="1">
    <location>
        <begin position="1"/>
        <end position="98"/>
    </location>
</feature>
<evidence type="ECO:0000256" key="1">
    <source>
        <dbReference type="SAM" id="MobiDB-lite"/>
    </source>
</evidence>